<organism evidence="2 3">
    <name type="scientific">Thiothrix nivea (strain ATCC 35100 / DSM 5205 / JP2)</name>
    <dbReference type="NCBI Taxonomy" id="870187"/>
    <lineage>
        <taxon>Bacteria</taxon>
        <taxon>Pseudomonadati</taxon>
        <taxon>Pseudomonadota</taxon>
        <taxon>Gammaproteobacteria</taxon>
        <taxon>Thiotrichales</taxon>
        <taxon>Thiotrichaceae</taxon>
        <taxon>Thiothrix</taxon>
    </lineage>
</organism>
<dbReference type="EMBL" id="JH651384">
    <property type="protein sequence ID" value="EIJ35603.1"/>
    <property type="molecule type" value="Genomic_DNA"/>
</dbReference>
<dbReference type="Proteomes" id="UP000005317">
    <property type="component" value="Unassembled WGS sequence"/>
</dbReference>
<sequence length="150" mass="16540">MLFLIQVSITLPSIQKGKDLQMHTMNEAEELLLKAQSGELDSETFIQQLMGLTLFMPIYEKHQIGGLQPTTGDQATPLTLEDESGQKVLILFTSPEMAKNFVKDFPGYGGGLLAEFKWVIEKVGVGYSISINPDNELGIDLEVGMLQGIH</sequence>
<accession>A0A656HGS7</accession>
<dbReference type="AlphaFoldDB" id="A0A656HGS7"/>
<keyword evidence="3" id="KW-1185">Reference proteome</keyword>
<evidence type="ECO:0000259" key="1">
    <source>
        <dbReference type="Pfam" id="PF07179"/>
    </source>
</evidence>
<proteinExistence type="predicted"/>
<gene>
    <name evidence="2" type="ORF">Thini_3078</name>
</gene>
<reference evidence="3" key="1">
    <citation type="journal article" date="2011" name="Stand. Genomic Sci.">
        <title>Genome sequence of the filamentous, gliding Thiothrix nivea neotype strain (JP2(T)).</title>
        <authorList>
            <person name="Lapidus A."/>
            <person name="Nolan M."/>
            <person name="Lucas S."/>
            <person name="Glavina Del Rio T."/>
            <person name="Tice H."/>
            <person name="Cheng J.F."/>
            <person name="Tapia R."/>
            <person name="Han C."/>
            <person name="Goodwin L."/>
            <person name="Pitluck S."/>
            <person name="Liolios K."/>
            <person name="Pagani I."/>
            <person name="Ivanova N."/>
            <person name="Huntemann M."/>
            <person name="Mavromatis K."/>
            <person name="Mikhailova N."/>
            <person name="Pati A."/>
            <person name="Chen A."/>
            <person name="Palaniappan K."/>
            <person name="Land M."/>
            <person name="Brambilla E.M."/>
            <person name="Rohde M."/>
            <person name="Abt B."/>
            <person name="Verbarg S."/>
            <person name="Goker M."/>
            <person name="Bristow J."/>
            <person name="Eisen J.A."/>
            <person name="Markowitz V."/>
            <person name="Hugenholtz P."/>
            <person name="Kyrpides N.C."/>
            <person name="Klenk H.P."/>
            <person name="Woyke T."/>
        </authorList>
    </citation>
    <scope>NUCLEOTIDE SEQUENCE [LARGE SCALE GENOMIC DNA]</scope>
    <source>
        <strain evidence="3">ATCC 35100 / DSM 5205 / JP2</strain>
    </source>
</reference>
<feature type="domain" description="SseB protein N-terminal" evidence="1">
    <location>
        <begin position="30"/>
        <end position="143"/>
    </location>
</feature>
<name>A0A656HGS7_THINJ</name>
<evidence type="ECO:0000313" key="2">
    <source>
        <dbReference type="EMBL" id="EIJ35603.1"/>
    </source>
</evidence>
<dbReference type="InterPro" id="IPR009839">
    <property type="entry name" value="SseB_N"/>
</dbReference>
<evidence type="ECO:0000313" key="3">
    <source>
        <dbReference type="Proteomes" id="UP000005317"/>
    </source>
</evidence>
<protein>
    <recommendedName>
        <fullName evidence="1">SseB protein N-terminal domain-containing protein</fullName>
    </recommendedName>
</protein>
<dbReference type="Pfam" id="PF07179">
    <property type="entry name" value="SseB"/>
    <property type="match status" value="1"/>
</dbReference>